<evidence type="ECO:0000313" key="3">
    <source>
        <dbReference type="EMBL" id="KAK8891418.1"/>
    </source>
</evidence>
<dbReference type="InterPro" id="IPR010734">
    <property type="entry name" value="Copine_C"/>
</dbReference>
<feature type="domain" description="Copine C-terminal" evidence="2">
    <location>
        <begin position="485"/>
        <end position="567"/>
    </location>
</feature>
<protein>
    <recommendedName>
        <fullName evidence="5">C2 domain-containing protein</fullName>
    </recommendedName>
</protein>
<evidence type="ECO:0000259" key="1">
    <source>
        <dbReference type="Pfam" id="PF00168"/>
    </source>
</evidence>
<dbReference type="PANTHER" id="PTHR10857:SF106">
    <property type="entry name" value="C2 DOMAIN-CONTAINING PROTEIN"/>
    <property type="match status" value="1"/>
</dbReference>
<comment type="caution">
    <text evidence="3">The sequence shown here is derived from an EMBL/GenBank/DDBJ whole genome shotgun (WGS) entry which is preliminary data.</text>
</comment>
<proteinExistence type="predicted"/>
<dbReference type="InterPro" id="IPR000008">
    <property type="entry name" value="C2_dom"/>
</dbReference>
<accession>A0ABR2KKE0</accession>
<gene>
    <name evidence="3" type="ORF">M9Y10_028627</name>
</gene>
<reference evidence="3 4" key="1">
    <citation type="submission" date="2024-04" db="EMBL/GenBank/DDBJ databases">
        <title>Tritrichomonas musculus Genome.</title>
        <authorList>
            <person name="Alves-Ferreira E."/>
            <person name="Grigg M."/>
            <person name="Lorenzi H."/>
            <person name="Galac M."/>
        </authorList>
    </citation>
    <scope>NUCLEOTIDE SEQUENCE [LARGE SCALE GENOMIC DNA]</scope>
    <source>
        <strain evidence="3 4">EAF2021</strain>
    </source>
</reference>
<dbReference type="Proteomes" id="UP001470230">
    <property type="component" value="Unassembled WGS sequence"/>
</dbReference>
<dbReference type="SUPFAM" id="SSF49562">
    <property type="entry name" value="C2 domain (Calcium/lipid-binding domain, CaLB)"/>
    <property type="match status" value="1"/>
</dbReference>
<dbReference type="PANTHER" id="PTHR10857">
    <property type="entry name" value="COPINE"/>
    <property type="match status" value="1"/>
</dbReference>
<dbReference type="Pfam" id="PF07002">
    <property type="entry name" value="Copine"/>
    <property type="match status" value="1"/>
</dbReference>
<name>A0ABR2KKE0_9EUKA</name>
<dbReference type="Gene3D" id="2.60.40.150">
    <property type="entry name" value="C2 domain"/>
    <property type="match status" value="1"/>
</dbReference>
<keyword evidence="4" id="KW-1185">Reference proteome</keyword>
<dbReference type="EMBL" id="JAPFFF010000004">
    <property type="protein sequence ID" value="KAK8891418.1"/>
    <property type="molecule type" value="Genomic_DNA"/>
</dbReference>
<organism evidence="3 4">
    <name type="scientific">Tritrichomonas musculus</name>
    <dbReference type="NCBI Taxonomy" id="1915356"/>
    <lineage>
        <taxon>Eukaryota</taxon>
        <taxon>Metamonada</taxon>
        <taxon>Parabasalia</taxon>
        <taxon>Tritrichomonadida</taxon>
        <taxon>Tritrichomonadidae</taxon>
        <taxon>Tritrichomonas</taxon>
    </lineage>
</organism>
<evidence type="ECO:0000259" key="2">
    <source>
        <dbReference type="Pfam" id="PF07002"/>
    </source>
</evidence>
<evidence type="ECO:0008006" key="5">
    <source>
        <dbReference type="Google" id="ProtNLM"/>
    </source>
</evidence>
<dbReference type="InterPro" id="IPR035892">
    <property type="entry name" value="C2_domain_sf"/>
</dbReference>
<sequence>MNTVKYNFNQTHDFLPEISSEEIIPNINGNKFGRITENRRVINISVRIKNCSSSQSTKKGQKNHIENNQFSLKRRASSFHLNHNEKYFKLNESITNPELLIPNEKKSSSASSTIFHKNALCVLFIEDSKGRREYARTEVIWNQDEPNWVKSFTLEISQEVKEVLNFEIYEVVSSNRNIEQQKYLANSTVDLKVLLQSYNHYVQAPLLAQNSNETSAYLDINFYELKPNVEGSYIFCFRANEFNSPTRIIKSPRPYFIIKRVNECSNHYMNVYKSEVVKHLQNKTAEWNNVCLNLQALCGGDLDLPLRIALHDYMSTKHVNNKNGFIDTTLRRLIENKDFDFIDNSGKVTAHFHVELLSKIEKPCYFDFKLKGMKIHPILAVDFSGTKINYVDSNRFLHFDNGPFSYVAAISEVYDSLHQLVQGQSFTGYAFADFKGSKVVPLSGDFKKEKAASKVKMQNIRDVGSYSPRSRIIKPIQDENNERITCNSSIKSIIDCYNYTKHHITYPEHSLLEPLVVKAIKDAQSRFQNDGTISLLVVVANGVFKDLQKAINKLVEASNAPLITLFVLMYGMRMDIYDNIVRRNGKLVDGLGNKSNRKLAEVVIYSDGNMFCEQRMDSEVVPSIEQMATEYFRSI</sequence>
<dbReference type="InterPro" id="IPR045052">
    <property type="entry name" value="Copine"/>
</dbReference>
<dbReference type="Pfam" id="PF00168">
    <property type="entry name" value="C2"/>
    <property type="match status" value="1"/>
</dbReference>
<feature type="domain" description="C2" evidence="1">
    <location>
        <begin position="118"/>
        <end position="194"/>
    </location>
</feature>
<evidence type="ECO:0000313" key="4">
    <source>
        <dbReference type="Proteomes" id="UP001470230"/>
    </source>
</evidence>